<dbReference type="EMBL" id="AE017143">
    <property type="protein sequence ID" value="AAP96160.1"/>
    <property type="molecule type" value="Genomic_DNA"/>
</dbReference>
<dbReference type="STRING" id="233412.HD_1343"/>
<dbReference type="HOGENOM" id="CLU_3382116_0_0_6"/>
<accession>Q7VLS5</accession>
<sequence>MLFHFSLMAITLGANYVAALRKTEVYVWLNNLQ</sequence>
<reference evidence="2" key="1">
    <citation type="submission" date="2003-06" db="EMBL/GenBank/DDBJ databases">
        <title>The complete genome sequence of Haemophilus ducreyi.</title>
        <authorList>
            <person name="Munson R.S. Jr."/>
            <person name="Ray W.C."/>
            <person name="Mahairas G."/>
            <person name="Sabo P."/>
            <person name="Mungur R."/>
            <person name="Johnson L."/>
            <person name="Nguyen D."/>
            <person name="Wang J."/>
            <person name="Forst C."/>
            <person name="Hood L."/>
        </authorList>
    </citation>
    <scope>NUCLEOTIDE SEQUENCE [LARGE SCALE GENOMIC DNA]</scope>
    <source>
        <strain evidence="2">35000HP / ATCC 700724</strain>
    </source>
</reference>
<dbReference type="KEGG" id="hdu:HD_1343"/>
<evidence type="ECO:0000313" key="1">
    <source>
        <dbReference type="EMBL" id="AAP96160.1"/>
    </source>
</evidence>
<dbReference type="Proteomes" id="UP000001022">
    <property type="component" value="Chromosome"/>
</dbReference>
<organism evidence="1 2">
    <name type="scientific">Haemophilus ducreyi (strain 35000HP / ATCC 700724)</name>
    <dbReference type="NCBI Taxonomy" id="233412"/>
    <lineage>
        <taxon>Bacteria</taxon>
        <taxon>Pseudomonadati</taxon>
        <taxon>Pseudomonadota</taxon>
        <taxon>Gammaproteobacteria</taxon>
        <taxon>Pasteurellales</taxon>
        <taxon>Pasteurellaceae</taxon>
        <taxon>Haemophilus</taxon>
    </lineage>
</organism>
<keyword evidence="2" id="KW-1185">Reference proteome</keyword>
<proteinExistence type="predicted"/>
<dbReference type="AlphaFoldDB" id="Q7VLS5"/>
<gene>
    <name evidence="1" type="ordered locus">HD_1343</name>
</gene>
<protein>
    <submittedName>
        <fullName evidence="1">Uncharacterized protein</fullName>
    </submittedName>
</protein>
<name>Q7VLS5_HAEDU</name>
<evidence type="ECO:0000313" key="2">
    <source>
        <dbReference type="Proteomes" id="UP000001022"/>
    </source>
</evidence>